<reference evidence="2" key="1">
    <citation type="submission" date="2018-11" db="EMBL/GenBank/DDBJ databases">
        <title>Chitinophaga lutea sp.nov., isolate from arsenic contaminated soil.</title>
        <authorList>
            <person name="Zong Y."/>
        </authorList>
    </citation>
    <scope>NUCLEOTIDE SEQUENCE [LARGE SCALE GENOMIC DNA]</scope>
    <source>
        <strain evidence="2">YLT18</strain>
    </source>
</reference>
<dbReference type="RefSeq" id="WP_123864515.1">
    <property type="nucleotide sequence ID" value="NZ_QXZY01000001.1"/>
</dbReference>
<accession>A0A3N4MM20</accession>
<proteinExistence type="predicted"/>
<gene>
    <name evidence="1" type="ORF">EG028_02140</name>
</gene>
<comment type="caution">
    <text evidence="1">The sequence shown here is derived from an EMBL/GenBank/DDBJ whole genome shotgun (WGS) entry which is preliminary data.</text>
</comment>
<dbReference type="Proteomes" id="UP000279089">
    <property type="component" value="Unassembled WGS sequence"/>
</dbReference>
<evidence type="ECO:0000313" key="1">
    <source>
        <dbReference type="EMBL" id="RPD43116.1"/>
    </source>
</evidence>
<evidence type="ECO:0000313" key="2">
    <source>
        <dbReference type="Proteomes" id="UP000279089"/>
    </source>
</evidence>
<protein>
    <submittedName>
        <fullName evidence="1">Uncharacterized protein</fullName>
    </submittedName>
</protein>
<dbReference type="EMBL" id="RMBX01000001">
    <property type="protein sequence ID" value="RPD43116.1"/>
    <property type="molecule type" value="Genomic_DNA"/>
</dbReference>
<sequence length="266" mass="30352">MTSSKFTNQPPPVTWVTGKDIIAVAEEAIEHHMDCVITKAFGPIRSKPVIEWLTNGVQVSYATVVELYALCLRDLQHEIKSVRYESLDVALKDQLHVPACGDIEDGMQQLLERRQAITYNLHLYRQGSDKRGFLVESLFNQLNEYFGRKFGITGTIKEKRRRCFIVTSLQGSSKAPIPTATKQGENQLTFIKFCAALYRRTQMYVSVEVDREVPDLFPSRWIKFLELEPLNEVLVTRGLQISIGERNYSTIYLTKKTNNITKESGA</sequence>
<organism evidence="1 2">
    <name type="scientific">Chitinophaga barathri</name>
    <dbReference type="NCBI Taxonomy" id="1647451"/>
    <lineage>
        <taxon>Bacteria</taxon>
        <taxon>Pseudomonadati</taxon>
        <taxon>Bacteroidota</taxon>
        <taxon>Chitinophagia</taxon>
        <taxon>Chitinophagales</taxon>
        <taxon>Chitinophagaceae</taxon>
        <taxon>Chitinophaga</taxon>
    </lineage>
</organism>
<keyword evidence="2" id="KW-1185">Reference proteome</keyword>
<name>A0A3N4MM20_9BACT</name>
<dbReference type="AlphaFoldDB" id="A0A3N4MM20"/>